<dbReference type="CDD" id="cd09602">
    <property type="entry name" value="M1_APN"/>
    <property type="match status" value="1"/>
</dbReference>
<name>A0ABV5K7Q3_9ACTN</name>
<dbReference type="NCBIfam" id="TIGR02412">
    <property type="entry name" value="pepN_strep_liv"/>
    <property type="match status" value="1"/>
</dbReference>
<evidence type="ECO:0000256" key="7">
    <source>
        <dbReference type="ARBA" id="ARBA00022670"/>
    </source>
</evidence>
<comment type="catalytic activity">
    <reaction evidence="1">
        <text>Release of an N-terminal amino acid, Xaa-|-Yaa- from a peptide, amide or arylamide. Xaa is preferably Ala, but may be most amino acids including Pro (slow action). When a terminal hydrophobic residue is followed by a prolyl residue, the two may be released as an intact Xaa-Pro dipeptide.</text>
        <dbReference type="EC" id="3.4.11.2"/>
    </reaction>
</comment>
<feature type="domain" description="Aminopeptidase N-like N-terminal" evidence="16">
    <location>
        <begin position="126"/>
        <end position="188"/>
    </location>
</feature>
<dbReference type="InterPro" id="IPR045357">
    <property type="entry name" value="Aminopeptidase_N-like_N"/>
</dbReference>
<dbReference type="Gene3D" id="1.10.390.10">
    <property type="entry name" value="Neutral Protease Domain 2"/>
    <property type="match status" value="1"/>
</dbReference>
<dbReference type="InterPro" id="IPR014782">
    <property type="entry name" value="Peptidase_M1_dom"/>
</dbReference>
<dbReference type="SUPFAM" id="SSF55486">
    <property type="entry name" value="Metalloproteases ('zincins'), catalytic domain"/>
    <property type="match status" value="1"/>
</dbReference>
<evidence type="ECO:0000256" key="10">
    <source>
        <dbReference type="ARBA" id="ARBA00022833"/>
    </source>
</evidence>
<dbReference type="PANTHER" id="PTHR11533:SF174">
    <property type="entry name" value="PUROMYCIN-SENSITIVE AMINOPEPTIDASE-RELATED"/>
    <property type="match status" value="1"/>
</dbReference>
<evidence type="ECO:0000256" key="3">
    <source>
        <dbReference type="ARBA" id="ARBA00010136"/>
    </source>
</evidence>
<feature type="domain" description="Peptidase M1 membrane alanine aminopeptidase" evidence="14">
    <location>
        <begin position="232"/>
        <end position="438"/>
    </location>
</feature>
<comment type="caution">
    <text evidence="17">The sequence shown here is derived from an EMBL/GenBank/DDBJ whole genome shotgun (WGS) entry which is preliminary data.</text>
</comment>
<accession>A0ABV5K7Q3</accession>
<feature type="domain" description="ERAP1-like C-terminal" evidence="15">
    <location>
        <begin position="511"/>
        <end position="808"/>
    </location>
</feature>
<evidence type="ECO:0000313" key="18">
    <source>
        <dbReference type="Proteomes" id="UP001589750"/>
    </source>
</evidence>
<comment type="cofactor">
    <cofactor evidence="2">
        <name>Zn(2+)</name>
        <dbReference type="ChEBI" id="CHEBI:29105"/>
    </cofactor>
</comment>
<dbReference type="InterPro" id="IPR012778">
    <property type="entry name" value="Pept_M1_aminopeptidase"/>
</dbReference>
<dbReference type="PRINTS" id="PR00756">
    <property type="entry name" value="ALADIPTASE"/>
</dbReference>
<dbReference type="Proteomes" id="UP001589750">
    <property type="component" value="Unassembled WGS sequence"/>
</dbReference>
<evidence type="ECO:0000256" key="12">
    <source>
        <dbReference type="ARBA" id="ARBA00029811"/>
    </source>
</evidence>
<evidence type="ECO:0000256" key="9">
    <source>
        <dbReference type="ARBA" id="ARBA00022801"/>
    </source>
</evidence>
<dbReference type="SUPFAM" id="SSF63737">
    <property type="entry name" value="Leukotriene A4 hydrolase N-terminal domain"/>
    <property type="match status" value="1"/>
</dbReference>
<comment type="similarity">
    <text evidence="3">Belongs to the peptidase M1 family.</text>
</comment>
<dbReference type="PANTHER" id="PTHR11533">
    <property type="entry name" value="PROTEASE M1 ZINC METALLOPROTEASE"/>
    <property type="match status" value="1"/>
</dbReference>
<proteinExistence type="inferred from homology"/>
<evidence type="ECO:0000256" key="13">
    <source>
        <dbReference type="ARBA" id="ARBA00031533"/>
    </source>
</evidence>
<evidence type="ECO:0000313" key="17">
    <source>
        <dbReference type="EMBL" id="MFB9312784.1"/>
    </source>
</evidence>
<keyword evidence="7" id="KW-0645">Protease</keyword>
<dbReference type="InterPro" id="IPR050344">
    <property type="entry name" value="Peptidase_M1_aminopeptidases"/>
</dbReference>
<keyword evidence="10" id="KW-0862">Zinc</keyword>
<dbReference type="InterPro" id="IPR024571">
    <property type="entry name" value="ERAP1-like_C_dom"/>
</dbReference>
<evidence type="ECO:0000256" key="2">
    <source>
        <dbReference type="ARBA" id="ARBA00001947"/>
    </source>
</evidence>
<keyword evidence="6 17" id="KW-0031">Aminopeptidase</keyword>
<evidence type="ECO:0000256" key="8">
    <source>
        <dbReference type="ARBA" id="ARBA00022723"/>
    </source>
</evidence>
<keyword evidence="9 17" id="KW-0378">Hydrolase</keyword>
<dbReference type="Pfam" id="PF01433">
    <property type="entry name" value="Peptidase_M1"/>
    <property type="match status" value="1"/>
</dbReference>
<dbReference type="EMBL" id="JBHMDG010000009">
    <property type="protein sequence ID" value="MFB9312784.1"/>
    <property type="molecule type" value="Genomic_DNA"/>
</dbReference>
<evidence type="ECO:0000256" key="1">
    <source>
        <dbReference type="ARBA" id="ARBA00000098"/>
    </source>
</evidence>
<keyword evidence="11" id="KW-0482">Metalloprotease</keyword>
<dbReference type="RefSeq" id="WP_140011611.1">
    <property type="nucleotide sequence ID" value="NZ_JBHMDG010000009.1"/>
</dbReference>
<gene>
    <name evidence="17" type="primary">pepN</name>
    <name evidence="17" type="ORF">ACFFRI_06980</name>
</gene>
<dbReference type="InterPro" id="IPR027268">
    <property type="entry name" value="Peptidase_M4/M1_CTD_sf"/>
</dbReference>
<evidence type="ECO:0000256" key="4">
    <source>
        <dbReference type="ARBA" id="ARBA00012564"/>
    </source>
</evidence>
<organism evidence="17 18">
    <name type="scientific">Nocardioides plantarum</name>
    <dbReference type="NCBI Taxonomy" id="29299"/>
    <lineage>
        <taxon>Bacteria</taxon>
        <taxon>Bacillati</taxon>
        <taxon>Actinomycetota</taxon>
        <taxon>Actinomycetes</taxon>
        <taxon>Propionibacteriales</taxon>
        <taxon>Nocardioidaceae</taxon>
        <taxon>Nocardioides</taxon>
    </lineage>
</organism>
<dbReference type="InterPro" id="IPR001930">
    <property type="entry name" value="Peptidase_M1"/>
</dbReference>
<evidence type="ECO:0000256" key="5">
    <source>
        <dbReference type="ARBA" id="ARBA00015611"/>
    </source>
</evidence>
<sequence>MSLTLAEARARAAAVSDVHYALALDLTDPSQGTYGLRCQVTFQCSEETTFLEVTDAVGLEVDADPGVGWSYDGKRLHLSGVDRCRHPEHQPGDVCPRRVVVTARMPYVTDGDGMHTFTDPADGETYVAAYLGMDVAQKVFPCFDQNDLKALVDLEVTADPAWTVLANGRVHHQHDGHWEFATTLPIPTAMFVVCAGPWHSRTWEHAGLPFGWHARASLADELDRDFDELRSTTERCFDHYASLFDEPMPFDSYDQAFVPGQNWGALETPGCVTYRDEYLPRGRLTDRLRAARASTIAHEMAHMWFGDLVTMTWWEDTWLQESFADYMGVRVAGDAVGHHDLLVAFETARKVNAYRADARRSTHPVAPEAEDVPDVDAAATNFDMISYAKGGSSLRQLVTWLGDETFLAGVNAYLSQHRFGNTRLTDFVAALDAVSDRDAVGWADAWLRTTGFDTVRVEREADGTPVLHRDGSRPHRFWVASYDDALSPAGGHLVDLGDEPVRLPELRGRIVLPNARSQTYAQVALDDLSLAAFADRLPRLDDPLARAVVWGQWFEAVRTRRLASHDYLDLVARHLPVEPHPMIVGSVATRTLGSVLPERVAAADVGDAVASLSAAFARGLAAAGDDELRLVFVEGLASTSRDAALLESWLDADGVDGLEWYAGLRWRVVTRLAAIGAADAAYVEGERRRDGTVDGEIGAARALAARPTAQAKADAWAAATDAGVSNRRFEALTGGLWQPEQAALVAPYVARYLAEAPALAERGQAFAQAVGRAFPAVPLDADQLADVRAAVPAVTNTILRRDWEDALDDRG</sequence>
<dbReference type="EC" id="3.4.11.2" evidence="4"/>
<evidence type="ECO:0000256" key="11">
    <source>
        <dbReference type="ARBA" id="ARBA00023049"/>
    </source>
</evidence>
<evidence type="ECO:0000259" key="15">
    <source>
        <dbReference type="Pfam" id="PF11838"/>
    </source>
</evidence>
<dbReference type="Pfam" id="PF11838">
    <property type="entry name" value="ERAP1_C"/>
    <property type="match status" value="1"/>
</dbReference>
<dbReference type="Pfam" id="PF17900">
    <property type="entry name" value="Peptidase_M1_N"/>
    <property type="match status" value="1"/>
</dbReference>
<evidence type="ECO:0000259" key="16">
    <source>
        <dbReference type="Pfam" id="PF17900"/>
    </source>
</evidence>
<dbReference type="InterPro" id="IPR042097">
    <property type="entry name" value="Aminopeptidase_N-like_N_sf"/>
</dbReference>
<dbReference type="Gene3D" id="2.60.40.1730">
    <property type="entry name" value="tricorn interacting facor f3 domain"/>
    <property type="match status" value="1"/>
</dbReference>
<reference evidence="17 18" key="1">
    <citation type="submission" date="2024-09" db="EMBL/GenBank/DDBJ databases">
        <authorList>
            <person name="Sun Q."/>
            <person name="Mori K."/>
        </authorList>
    </citation>
    <scope>NUCLEOTIDE SEQUENCE [LARGE SCALE GENOMIC DNA]</scope>
    <source>
        <strain evidence="17 18">JCM 9626</strain>
    </source>
</reference>
<keyword evidence="8" id="KW-0479">Metal-binding</keyword>
<evidence type="ECO:0000256" key="6">
    <source>
        <dbReference type="ARBA" id="ARBA00022438"/>
    </source>
</evidence>
<protein>
    <recommendedName>
        <fullName evidence="5">Aminopeptidase N</fullName>
        <ecNumber evidence="4">3.4.11.2</ecNumber>
    </recommendedName>
    <alternativeName>
        <fullName evidence="12">Alanine aminopeptidase</fullName>
    </alternativeName>
    <alternativeName>
        <fullName evidence="13">Lysyl aminopeptidase</fullName>
    </alternativeName>
</protein>
<dbReference type="GO" id="GO:0016285">
    <property type="term" value="F:alanyl aminopeptidase activity"/>
    <property type="evidence" value="ECO:0007669"/>
    <property type="project" value="UniProtKB-EC"/>
</dbReference>
<evidence type="ECO:0000259" key="14">
    <source>
        <dbReference type="Pfam" id="PF01433"/>
    </source>
</evidence>
<keyword evidence="18" id="KW-1185">Reference proteome</keyword>